<evidence type="ECO:0000256" key="2">
    <source>
        <dbReference type="SAM" id="SignalP"/>
    </source>
</evidence>
<proteinExistence type="predicted"/>
<evidence type="ECO:0000256" key="1">
    <source>
        <dbReference type="SAM" id="MobiDB-lite"/>
    </source>
</evidence>
<dbReference type="Proteomes" id="UP000838412">
    <property type="component" value="Chromosome 8"/>
</dbReference>
<accession>A0A8K0AB03</accession>
<keyword evidence="4" id="KW-1185">Reference proteome</keyword>
<dbReference type="EMBL" id="OV696693">
    <property type="protein sequence ID" value="CAH1272608.1"/>
    <property type="molecule type" value="Genomic_DNA"/>
</dbReference>
<name>A0A8K0AB03_BRALA</name>
<evidence type="ECO:0000313" key="4">
    <source>
        <dbReference type="Proteomes" id="UP000838412"/>
    </source>
</evidence>
<feature type="signal peptide" evidence="2">
    <location>
        <begin position="1"/>
        <end position="21"/>
    </location>
</feature>
<organism evidence="3 4">
    <name type="scientific">Branchiostoma lanceolatum</name>
    <name type="common">Common lancelet</name>
    <name type="synonym">Amphioxus lanceolatum</name>
    <dbReference type="NCBI Taxonomy" id="7740"/>
    <lineage>
        <taxon>Eukaryota</taxon>
        <taxon>Metazoa</taxon>
        <taxon>Chordata</taxon>
        <taxon>Cephalochordata</taxon>
        <taxon>Leptocardii</taxon>
        <taxon>Amphioxiformes</taxon>
        <taxon>Branchiostomatidae</taxon>
        <taxon>Branchiostoma</taxon>
    </lineage>
</organism>
<gene>
    <name evidence="3" type="primary">Hypp4891</name>
    <name evidence="3" type="ORF">BLAG_LOCUS24207</name>
</gene>
<sequence length="97" mass="10092">MRLPTAMWLVFAGLAFGGGYSSRSASSSSDGGVPRNGSSAYGDDGDGGSRSEARGGHRNFAGISEVLDALEKAVVFFLESYHDINLDGLYGLRVAEG</sequence>
<keyword evidence="2" id="KW-0732">Signal</keyword>
<reference evidence="3" key="1">
    <citation type="submission" date="2022-01" db="EMBL/GenBank/DDBJ databases">
        <authorList>
            <person name="Braso-Vives M."/>
        </authorList>
    </citation>
    <scope>NUCLEOTIDE SEQUENCE</scope>
</reference>
<feature type="compositionally biased region" description="Low complexity" evidence="1">
    <location>
        <begin position="21"/>
        <end position="42"/>
    </location>
</feature>
<feature type="chain" id="PRO_5035454810" evidence="2">
    <location>
        <begin position="22"/>
        <end position="97"/>
    </location>
</feature>
<feature type="region of interest" description="Disordered" evidence="1">
    <location>
        <begin position="20"/>
        <end position="56"/>
    </location>
</feature>
<dbReference type="AlphaFoldDB" id="A0A8K0AB03"/>
<dbReference type="OrthoDB" id="5949187at2759"/>
<protein>
    <submittedName>
        <fullName evidence="3">Hypp4891 protein</fullName>
    </submittedName>
</protein>
<evidence type="ECO:0000313" key="3">
    <source>
        <dbReference type="EMBL" id="CAH1272608.1"/>
    </source>
</evidence>